<organism evidence="1 2">
    <name type="scientific">Candidatus Entotheonella gemina</name>
    <dbReference type="NCBI Taxonomy" id="1429439"/>
    <lineage>
        <taxon>Bacteria</taxon>
        <taxon>Pseudomonadati</taxon>
        <taxon>Nitrospinota/Tectimicrobiota group</taxon>
        <taxon>Candidatus Tectimicrobiota</taxon>
        <taxon>Candidatus Entotheonellia</taxon>
        <taxon>Candidatus Entotheonellales</taxon>
        <taxon>Candidatus Entotheonellaceae</taxon>
        <taxon>Candidatus Entotheonella</taxon>
    </lineage>
</organism>
<comment type="caution">
    <text evidence="1">The sequence shown here is derived from an EMBL/GenBank/DDBJ whole genome shotgun (WGS) entry which is preliminary data.</text>
</comment>
<accession>W4ME80</accession>
<dbReference type="HOGENOM" id="CLU_1802560_0_0_7"/>
<protein>
    <submittedName>
        <fullName evidence="1">Uncharacterized protein</fullName>
    </submittedName>
</protein>
<proteinExistence type="predicted"/>
<dbReference type="Proteomes" id="UP000019140">
    <property type="component" value="Unassembled WGS sequence"/>
</dbReference>
<dbReference type="AlphaFoldDB" id="W4ME80"/>
<evidence type="ECO:0000313" key="1">
    <source>
        <dbReference type="EMBL" id="ETX08490.1"/>
    </source>
</evidence>
<reference evidence="1 2" key="1">
    <citation type="journal article" date="2014" name="Nature">
        <title>An environmental bacterial taxon with a large and distinct metabolic repertoire.</title>
        <authorList>
            <person name="Wilson M.C."/>
            <person name="Mori T."/>
            <person name="Ruckert C."/>
            <person name="Uria A.R."/>
            <person name="Helf M.J."/>
            <person name="Takada K."/>
            <person name="Gernert C."/>
            <person name="Steffens U.A."/>
            <person name="Heycke N."/>
            <person name="Schmitt S."/>
            <person name="Rinke C."/>
            <person name="Helfrich E.J."/>
            <person name="Brachmann A.O."/>
            <person name="Gurgui C."/>
            <person name="Wakimoto T."/>
            <person name="Kracht M."/>
            <person name="Crusemann M."/>
            <person name="Hentschel U."/>
            <person name="Abe I."/>
            <person name="Matsunaga S."/>
            <person name="Kalinowski J."/>
            <person name="Takeyama H."/>
            <person name="Piel J."/>
        </authorList>
    </citation>
    <scope>NUCLEOTIDE SEQUENCE [LARGE SCALE GENOMIC DNA]</scope>
    <source>
        <strain evidence="2">TSY2</strain>
    </source>
</reference>
<evidence type="ECO:0000313" key="2">
    <source>
        <dbReference type="Proteomes" id="UP000019140"/>
    </source>
</evidence>
<name>W4ME80_9BACT</name>
<keyword evidence="2" id="KW-1185">Reference proteome</keyword>
<dbReference type="EMBL" id="AZHX01000208">
    <property type="protein sequence ID" value="ETX08490.1"/>
    <property type="molecule type" value="Genomic_DNA"/>
</dbReference>
<sequence>MADATVASESTERLQGLVEANMFELDSGKIQVSYSATTIAGVPSLTYRDRNQQQTFQGNAIHIEDTSIGQLVSVTLEHIPDLRIVTFTLILPAVYVMPVSMGVSVKVPGITTTTFQSIAGPSQGPERTYRTTNLRGTAQFVVS</sequence>
<gene>
    <name evidence="1" type="ORF">ETSY2_05130</name>
</gene>